<reference evidence="4" key="1">
    <citation type="submission" date="2016-11" db="EMBL/GenBank/DDBJ databases">
        <authorList>
            <person name="Jaros S."/>
            <person name="Januszkiewicz K."/>
            <person name="Wedrychowicz H."/>
        </authorList>
    </citation>
    <scope>NUCLEOTIDE SEQUENCE [LARGE SCALE GENOMIC DNA]</scope>
    <source>
        <strain evidence="4">DSM 4029</strain>
    </source>
</reference>
<evidence type="ECO:0000313" key="2">
    <source>
        <dbReference type="EMBL" id="MZL69624.1"/>
    </source>
</evidence>
<keyword evidence="1" id="KW-0812">Transmembrane</keyword>
<reference evidence="3" key="2">
    <citation type="submission" date="2016-11" db="EMBL/GenBank/DDBJ databases">
        <authorList>
            <person name="Varghese N."/>
            <person name="Submissions S."/>
        </authorList>
    </citation>
    <scope>NUCLEOTIDE SEQUENCE</scope>
    <source>
        <strain evidence="3">DSM 4029</strain>
    </source>
</reference>
<keyword evidence="1" id="KW-1133">Transmembrane helix</keyword>
<accession>A0AAQ1MC00</accession>
<reference evidence="2 5" key="3">
    <citation type="journal article" date="2019" name="Nat. Med.">
        <title>A library of human gut bacterial isolates paired with longitudinal multiomics data enables mechanistic microbiome research.</title>
        <authorList>
            <person name="Poyet M."/>
            <person name="Groussin M."/>
            <person name="Gibbons S.M."/>
            <person name="Avila-Pacheco J."/>
            <person name="Jiang X."/>
            <person name="Kearney S.M."/>
            <person name="Perrotta A.R."/>
            <person name="Berdy B."/>
            <person name="Zhao S."/>
            <person name="Lieberman T.D."/>
            <person name="Swanson P.K."/>
            <person name="Smith M."/>
            <person name="Roesemann S."/>
            <person name="Alexander J.E."/>
            <person name="Rich S.A."/>
            <person name="Livny J."/>
            <person name="Vlamakis H."/>
            <person name="Clish C."/>
            <person name="Bullock K."/>
            <person name="Deik A."/>
            <person name="Scott J."/>
            <person name="Pierce K.A."/>
            <person name="Xavier R.J."/>
            <person name="Alm E.J."/>
        </authorList>
    </citation>
    <scope>NUCLEOTIDE SEQUENCE [LARGE SCALE GENOMIC DNA]</scope>
    <source>
        <strain evidence="2 5">BIOML-A2</strain>
    </source>
</reference>
<dbReference type="Proteomes" id="UP000184089">
    <property type="component" value="Unassembled WGS sequence"/>
</dbReference>
<evidence type="ECO:0000256" key="1">
    <source>
        <dbReference type="SAM" id="Phobius"/>
    </source>
</evidence>
<proteinExistence type="predicted"/>
<dbReference type="Proteomes" id="UP000474718">
    <property type="component" value="Unassembled WGS sequence"/>
</dbReference>
<keyword evidence="1" id="KW-0472">Membrane</keyword>
<sequence>MKKSVKQPAGLVKSSKSIARSLAFVGSVVSVGAVVVSAVGGLFAYKLYRTLSAAQKALPKMERAAELYIAQSAREGEDASPRLDP</sequence>
<name>A0AAQ1MC00_9FIRM</name>
<dbReference type="AlphaFoldDB" id="A0AAQ1MC00"/>
<evidence type="ECO:0000313" key="5">
    <source>
        <dbReference type="Proteomes" id="UP000474718"/>
    </source>
</evidence>
<evidence type="ECO:0000313" key="3">
    <source>
        <dbReference type="EMBL" id="SHF80272.1"/>
    </source>
</evidence>
<dbReference type="EMBL" id="FQVY01000001">
    <property type="protein sequence ID" value="SHF80272.1"/>
    <property type="molecule type" value="Genomic_DNA"/>
</dbReference>
<evidence type="ECO:0000313" key="4">
    <source>
        <dbReference type="Proteomes" id="UP000184089"/>
    </source>
</evidence>
<feature type="transmembrane region" description="Helical" evidence="1">
    <location>
        <begin position="21"/>
        <end position="45"/>
    </location>
</feature>
<dbReference type="EMBL" id="WWVX01000004">
    <property type="protein sequence ID" value="MZL69624.1"/>
    <property type="molecule type" value="Genomic_DNA"/>
</dbReference>
<keyword evidence="5" id="KW-1185">Reference proteome</keyword>
<gene>
    <name evidence="2" type="ORF">GT747_07630</name>
    <name evidence="3" type="ORF">SAMN05444424_0733</name>
</gene>
<protein>
    <submittedName>
        <fullName evidence="3">Uncharacterized protein</fullName>
    </submittedName>
</protein>
<comment type="caution">
    <text evidence="3">The sequence shown here is derived from an EMBL/GenBank/DDBJ whole genome shotgun (WGS) entry which is preliminary data.</text>
</comment>
<dbReference type="RefSeq" id="WP_044992952.1">
    <property type="nucleotide sequence ID" value="NZ_FQVY01000001.1"/>
</dbReference>
<organism evidence="3 4">
    <name type="scientific">Bittarella massiliensis</name>
    <name type="common">ex Durand et al. 2017</name>
    <dbReference type="NCBI Taxonomy" id="1720313"/>
    <lineage>
        <taxon>Bacteria</taxon>
        <taxon>Bacillati</taxon>
        <taxon>Bacillota</taxon>
        <taxon>Clostridia</taxon>
        <taxon>Eubacteriales</taxon>
        <taxon>Oscillospiraceae</taxon>
        <taxon>Bittarella (ex Durand et al. 2017)</taxon>
    </lineage>
</organism>